<proteinExistence type="predicted"/>
<reference evidence="2" key="1">
    <citation type="submission" date="2016-10" db="EMBL/GenBank/DDBJ databases">
        <authorList>
            <person name="Varghese N."/>
            <person name="Submissions S."/>
        </authorList>
    </citation>
    <scope>NUCLEOTIDE SEQUENCE [LARGE SCALE GENOMIC DNA]</scope>
    <source>
        <strain evidence="2">DSM 16995</strain>
    </source>
</reference>
<dbReference type="AlphaFoldDB" id="A0A1G9FUW1"/>
<dbReference type="OrthoDB" id="9771846at2"/>
<sequence>MEFSHFVITRFNVNIYPKDFPARLEETWLSLRLDYFQRFCFPSICAQENQNFKWLVLFDEKTPQLYRKLIQAYSKYSNFIPLFCGEYSTILPQVKACMQDMAPDANWLLTTRLDSDDALATGFFKALHNIAGSLNESQLGESETLYINFPKGLQYFEGNFYDFEDITNAFVSLIERPADPHTVFWVDHPAIYDVAPVMQVQTRPLWLQNVHETNVYNYVRGKLLERRDFSKDFKCSFDDS</sequence>
<name>A0A1G9FUW1_9BACT</name>
<dbReference type="GO" id="GO:0016740">
    <property type="term" value="F:transferase activity"/>
    <property type="evidence" value="ECO:0007669"/>
    <property type="project" value="UniProtKB-KW"/>
</dbReference>
<dbReference type="RefSeq" id="WP_092160112.1">
    <property type="nucleotide sequence ID" value="NZ_FNGA01000002.1"/>
</dbReference>
<organism evidence="1 2">
    <name type="scientific">Maridesulfovibrio ferrireducens</name>
    <dbReference type="NCBI Taxonomy" id="246191"/>
    <lineage>
        <taxon>Bacteria</taxon>
        <taxon>Pseudomonadati</taxon>
        <taxon>Thermodesulfobacteriota</taxon>
        <taxon>Desulfovibrionia</taxon>
        <taxon>Desulfovibrionales</taxon>
        <taxon>Desulfovibrionaceae</taxon>
        <taxon>Maridesulfovibrio</taxon>
    </lineage>
</organism>
<evidence type="ECO:0000313" key="2">
    <source>
        <dbReference type="Proteomes" id="UP000199053"/>
    </source>
</evidence>
<dbReference type="EMBL" id="FNGA01000002">
    <property type="protein sequence ID" value="SDK92157.1"/>
    <property type="molecule type" value="Genomic_DNA"/>
</dbReference>
<gene>
    <name evidence="1" type="ORF">SAMN05660337_1714</name>
</gene>
<dbReference type="Pfam" id="PF11316">
    <property type="entry name" value="Rhamno_transf"/>
    <property type="match status" value="1"/>
</dbReference>
<protein>
    <submittedName>
        <fullName evidence="1">Putative rhamnosyl transferase</fullName>
    </submittedName>
</protein>
<dbReference type="Proteomes" id="UP000199053">
    <property type="component" value="Unassembled WGS sequence"/>
</dbReference>
<evidence type="ECO:0000313" key="1">
    <source>
        <dbReference type="EMBL" id="SDK92157.1"/>
    </source>
</evidence>
<dbReference type="STRING" id="246191.SAMN05660337_1714"/>
<keyword evidence="1" id="KW-0808">Transferase</keyword>
<accession>A0A1G9FUW1</accession>
<dbReference type="InterPro" id="IPR021466">
    <property type="entry name" value="Put_rhamnosyl_transferase"/>
</dbReference>
<keyword evidence="2" id="KW-1185">Reference proteome</keyword>